<gene>
    <name evidence="6" type="ORF">IRI77_33385</name>
</gene>
<dbReference type="InterPro" id="IPR012845">
    <property type="entry name" value="RNA_pol_sigma_FliA_WhiG"/>
</dbReference>
<dbReference type="GO" id="GO:0003899">
    <property type="term" value="F:DNA-directed RNA polymerase activity"/>
    <property type="evidence" value="ECO:0007669"/>
    <property type="project" value="InterPro"/>
</dbReference>
<accession>A0A7S7SJT8</accession>
<dbReference type="Proteomes" id="UP000593892">
    <property type="component" value="Chromosome"/>
</dbReference>
<dbReference type="InterPro" id="IPR014284">
    <property type="entry name" value="RNA_pol_sigma-70_dom"/>
</dbReference>
<dbReference type="AlphaFoldDB" id="A0A7S7SJT8"/>
<dbReference type="InterPro" id="IPR007624">
    <property type="entry name" value="RNA_pol_sigma70_r3"/>
</dbReference>
<evidence type="ECO:0000256" key="4">
    <source>
        <dbReference type="ARBA" id="ARBA00023163"/>
    </source>
</evidence>
<dbReference type="PANTHER" id="PTHR30385:SF7">
    <property type="entry name" value="RNA POLYMERASE SIGMA FACTOR FLIA"/>
    <property type="match status" value="1"/>
</dbReference>
<proteinExistence type="predicted"/>
<dbReference type="InterPro" id="IPR013324">
    <property type="entry name" value="RNA_pol_sigma_r3/r4-like"/>
</dbReference>
<dbReference type="PANTHER" id="PTHR30385">
    <property type="entry name" value="SIGMA FACTOR F FLAGELLAR"/>
    <property type="match status" value="1"/>
</dbReference>
<dbReference type="PIRSF" id="PIRSF000770">
    <property type="entry name" value="RNA_pol_sigma-SigE/K"/>
    <property type="match status" value="1"/>
</dbReference>
<dbReference type="InterPro" id="IPR000943">
    <property type="entry name" value="RNA_pol_sigma70"/>
</dbReference>
<dbReference type="GO" id="GO:0006352">
    <property type="term" value="P:DNA-templated transcription initiation"/>
    <property type="evidence" value="ECO:0007669"/>
    <property type="project" value="InterPro"/>
</dbReference>
<dbReference type="NCBIfam" id="NF005413">
    <property type="entry name" value="PRK06986.1"/>
    <property type="match status" value="1"/>
</dbReference>
<evidence type="ECO:0000259" key="5">
    <source>
        <dbReference type="PROSITE" id="PS00715"/>
    </source>
</evidence>
<dbReference type="InterPro" id="IPR007627">
    <property type="entry name" value="RNA_pol_sigma70_r2"/>
</dbReference>
<evidence type="ECO:0000256" key="2">
    <source>
        <dbReference type="ARBA" id="ARBA00023082"/>
    </source>
</evidence>
<dbReference type="Pfam" id="PF04542">
    <property type="entry name" value="Sigma70_r2"/>
    <property type="match status" value="1"/>
</dbReference>
<keyword evidence="4" id="KW-0804">Transcription</keyword>
<dbReference type="Gene3D" id="1.20.140.160">
    <property type="match status" value="1"/>
</dbReference>
<dbReference type="PROSITE" id="PS00715">
    <property type="entry name" value="SIGMA70_1"/>
    <property type="match status" value="1"/>
</dbReference>
<dbReference type="Gene3D" id="1.10.1740.10">
    <property type="match status" value="1"/>
</dbReference>
<sequence>MNPYSKAAVVCGEDREQLILEHLPQVRLIARRIHERLPESVSLDDLISTGIVGLISAIDRFDPNQNVKLKTYAEYKIRGAILDSLRGLDWAPRQQRRRSKQIELAIAGLEQELQRAPTEEEIAAAMGVELEEYHEWLVEIRGLNIGSLEGSPGEEGRDLLRFVSDKEADWPSRVLERSELRKILSQAISRMPYIERTVIGLYYHEELTLREISRVVNLHESRVSQLKTQAILRLRTFLRKKWPTERGI</sequence>
<name>A0A7S7SJT8_PALFE</name>
<keyword evidence="3" id="KW-0238">DNA-binding</keyword>
<dbReference type="SUPFAM" id="SSF88946">
    <property type="entry name" value="Sigma2 domain of RNA polymerase sigma factors"/>
    <property type="match status" value="1"/>
</dbReference>
<feature type="domain" description="RNA polymerase sigma-70" evidence="5">
    <location>
        <begin position="45"/>
        <end position="58"/>
    </location>
</feature>
<dbReference type="SUPFAM" id="SSF88659">
    <property type="entry name" value="Sigma3 and sigma4 domains of RNA polymerase sigma factors"/>
    <property type="match status" value="2"/>
</dbReference>
<protein>
    <submittedName>
        <fullName evidence="6">FliA/WhiG family RNA polymerase sigma factor</fullName>
    </submittedName>
</protein>
<dbReference type="InterPro" id="IPR007630">
    <property type="entry name" value="RNA_pol_sigma70_r4"/>
</dbReference>
<dbReference type="GO" id="GO:0003677">
    <property type="term" value="F:DNA binding"/>
    <property type="evidence" value="ECO:0007669"/>
    <property type="project" value="UniProtKB-KW"/>
</dbReference>
<dbReference type="RefSeq" id="WP_194449261.1">
    <property type="nucleotide sequence ID" value="NZ_CP063849.1"/>
</dbReference>
<keyword evidence="2" id="KW-0731">Sigma factor</keyword>
<dbReference type="NCBIfam" id="TIGR02479">
    <property type="entry name" value="FliA_WhiG"/>
    <property type="match status" value="1"/>
</dbReference>
<dbReference type="CDD" id="cd06171">
    <property type="entry name" value="Sigma70_r4"/>
    <property type="match status" value="1"/>
</dbReference>
<dbReference type="GO" id="GO:0016987">
    <property type="term" value="F:sigma factor activity"/>
    <property type="evidence" value="ECO:0007669"/>
    <property type="project" value="UniProtKB-KW"/>
</dbReference>
<dbReference type="EMBL" id="CP063849">
    <property type="protein sequence ID" value="QOY87594.1"/>
    <property type="molecule type" value="Genomic_DNA"/>
</dbReference>
<dbReference type="InterPro" id="IPR013325">
    <property type="entry name" value="RNA_pol_sigma_r2"/>
</dbReference>
<reference evidence="6 7" key="1">
    <citation type="submission" date="2020-10" db="EMBL/GenBank/DDBJ databases">
        <title>Complete genome sequence of Paludibaculum fermentans P105T, a facultatively anaerobic acidobacterium capable of dissimilatory Fe(III) reduction.</title>
        <authorList>
            <person name="Dedysh S.N."/>
            <person name="Beletsky A.V."/>
            <person name="Kulichevskaya I.S."/>
            <person name="Mardanov A.V."/>
            <person name="Ravin N.V."/>
        </authorList>
    </citation>
    <scope>NUCLEOTIDE SEQUENCE [LARGE SCALE GENOMIC DNA]</scope>
    <source>
        <strain evidence="6 7">P105</strain>
    </source>
</reference>
<evidence type="ECO:0000256" key="3">
    <source>
        <dbReference type="ARBA" id="ARBA00023125"/>
    </source>
</evidence>
<dbReference type="NCBIfam" id="TIGR02937">
    <property type="entry name" value="sigma70-ECF"/>
    <property type="match status" value="1"/>
</dbReference>
<organism evidence="6 7">
    <name type="scientific">Paludibaculum fermentans</name>
    <dbReference type="NCBI Taxonomy" id="1473598"/>
    <lineage>
        <taxon>Bacteria</taxon>
        <taxon>Pseudomonadati</taxon>
        <taxon>Acidobacteriota</taxon>
        <taxon>Terriglobia</taxon>
        <taxon>Bryobacterales</taxon>
        <taxon>Bryobacteraceae</taxon>
        <taxon>Paludibaculum</taxon>
    </lineage>
</organism>
<keyword evidence="1" id="KW-0805">Transcription regulation</keyword>
<dbReference type="Pfam" id="PF04545">
    <property type="entry name" value="Sigma70_r4"/>
    <property type="match status" value="1"/>
</dbReference>
<keyword evidence="7" id="KW-1185">Reference proteome</keyword>
<evidence type="ECO:0000313" key="7">
    <source>
        <dbReference type="Proteomes" id="UP000593892"/>
    </source>
</evidence>
<evidence type="ECO:0000313" key="6">
    <source>
        <dbReference type="EMBL" id="QOY87594.1"/>
    </source>
</evidence>
<dbReference type="Pfam" id="PF04539">
    <property type="entry name" value="Sigma70_r3"/>
    <property type="match status" value="1"/>
</dbReference>
<dbReference type="KEGG" id="pfer:IRI77_33385"/>
<dbReference type="PRINTS" id="PR00046">
    <property type="entry name" value="SIGMA70FCT"/>
</dbReference>
<evidence type="ECO:0000256" key="1">
    <source>
        <dbReference type="ARBA" id="ARBA00023015"/>
    </source>
</evidence>